<gene>
    <name evidence="9" type="ORF">LAZ67_21000225</name>
</gene>
<reference evidence="9 10" key="1">
    <citation type="submission" date="2022-01" db="EMBL/GenBank/DDBJ databases">
        <title>A chromosomal length assembly of Cordylochernes scorpioides.</title>
        <authorList>
            <person name="Zeh D."/>
            <person name="Zeh J."/>
        </authorList>
    </citation>
    <scope>NUCLEOTIDE SEQUENCE [LARGE SCALE GENOMIC DNA]</scope>
    <source>
        <strain evidence="9">IN4F17</strain>
        <tissue evidence="9">Whole Body</tissue>
    </source>
</reference>
<feature type="compositionally biased region" description="Low complexity" evidence="7">
    <location>
        <begin position="167"/>
        <end position="180"/>
    </location>
</feature>
<dbReference type="Proteomes" id="UP001235939">
    <property type="component" value="Chromosome 21"/>
</dbReference>
<dbReference type="PANTHER" id="PTHR11037">
    <property type="entry name" value="TRANSCRIPTION FACTOR CP2"/>
    <property type="match status" value="1"/>
</dbReference>
<keyword evidence="4" id="KW-0804">Transcription</keyword>
<dbReference type="InterPro" id="IPR007604">
    <property type="entry name" value="CP2"/>
</dbReference>
<name>A0ABY6LL78_9ARAC</name>
<evidence type="ECO:0000313" key="10">
    <source>
        <dbReference type="Proteomes" id="UP001235939"/>
    </source>
</evidence>
<organism evidence="9 10">
    <name type="scientific">Cordylochernes scorpioides</name>
    <dbReference type="NCBI Taxonomy" id="51811"/>
    <lineage>
        <taxon>Eukaryota</taxon>
        <taxon>Metazoa</taxon>
        <taxon>Ecdysozoa</taxon>
        <taxon>Arthropoda</taxon>
        <taxon>Chelicerata</taxon>
        <taxon>Arachnida</taxon>
        <taxon>Pseudoscorpiones</taxon>
        <taxon>Cheliferoidea</taxon>
        <taxon>Chernetidae</taxon>
        <taxon>Cordylochernes</taxon>
    </lineage>
</organism>
<evidence type="ECO:0000256" key="6">
    <source>
        <dbReference type="PROSITE-ProRule" id="PRU01313"/>
    </source>
</evidence>
<feature type="region of interest" description="Disordered" evidence="7">
    <location>
        <begin position="163"/>
        <end position="198"/>
    </location>
</feature>
<dbReference type="PROSITE" id="PS51968">
    <property type="entry name" value="GRH_CP2_DB"/>
    <property type="match status" value="1"/>
</dbReference>
<evidence type="ECO:0000313" key="9">
    <source>
        <dbReference type="EMBL" id="UYV81955.1"/>
    </source>
</evidence>
<dbReference type="PANTHER" id="PTHR11037:SF20">
    <property type="entry name" value="PROTEIN GRAINYHEAD"/>
    <property type="match status" value="1"/>
</dbReference>
<keyword evidence="3 6" id="KW-0238">DNA-binding</keyword>
<evidence type="ECO:0000256" key="5">
    <source>
        <dbReference type="ARBA" id="ARBA00023242"/>
    </source>
</evidence>
<evidence type="ECO:0000256" key="3">
    <source>
        <dbReference type="ARBA" id="ARBA00023125"/>
    </source>
</evidence>
<feature type="domain" description="Grh/CP2 DB" evidence="8">
    <location>
        <begin position="208"/>
        <end position="463"/>
    </location>
</feature>
<evidence type="ECO:0000256" key="7">
    <source>
        <dbReference type="SAM" id="MobiDB-lite"/>
    </source>
</evidence>
<keyword evidence="2" id="KW-0805">Transcription regulation</keyword>
<keyword evidence="10" id="KW-1185">Reference proteome</keyword>
<evidence type="ECO:0000256" key="1">
    <source>
        <dbReference type="ARBA" id="ARBA00004123"/>
    </source>
</evidence>
<dbReference type="InterPro" id="IPR057520">
    <property type="entry name" value="GRHL1/CP2_C"/>
</dbReference>
<dbReference type="Pfam" id="PF25416">
    <property type="entry name" value="GRHL1_C"/>
    <property type="match status" value="1"/>
</dbReference>
<proteinExistence type="predicted"/>
<keyword evidence="5 6" id="KW-0539">Nucleus</keyword>
<sequence>MWGKYCNAMTASGQLLVKAPELFVEVKREEEEPPGPEPPEPPEQVDSGGQESPKLGAALPEGYDGLAQYGVLTAVSPQYEPPRVYTLAPELYRDYLAYPDSSSSELMERFLRAPGYKMDLPSPDSGIGDTPRDPLPQIFDYSSDLPPATAPTPTTAASVTLTAEPVATPAPASTSPGTTRPSRRGGWPEYGRSSESSSDKVQIGKIFSDVGFKYYFEASTSTSQRREDDRITYINKGRWDIYMAVEQRVDRCAPGQFYGVTMEYIPDPDRPLKSSTVKSTVLLVFREEKSHEEEIKAWHFWHSRQHSSKQRILDADTKNSSGIIGHIEELAHNAITFYWNPLEGPAKINVAVQCLSTDFSNQKGVKGQPLHIQVDTTDDLRENSPPLHRGYCQIKVFCDKGAERKTRDEERRANKRKISATGMTPEVVVPAGRKRLEELYHPPSERSEFYSMSNLIKPPVLFNPTESLEKMDMALYSAQLQASADDSNSGTDSDYSQVKRLKLYPEDRVVLYARQDGEEIFHALHLVPPSLAGLATAIENKYKIPAKDIANIYKRCKKGILVQMDDDVVKHYCNEDTFIIEISQVDDAYNVTLVEL</sequence>
<evidence type="ECO:0000259" key="8">
    <source>
        <dbReference type="PROSITE" id="PS51968"/>
    </source>
</evidence>
<evidence type="ECO:0000256" key="4">
    <source>
        <dbReference type="ARBA" id="ARBA00023163"/>
    </source>
</evidence>
<comment type="subcellular location">
    <subcellularLocation>
        <location evidence="1 6">Nucleus</location>
    </subcellularLocation>
</comment>
<dbReference type="EMBL" id="CP092883">
    <property type="protein sequence ID" value="UYV81955.1"/>
    <property type="molecule type" value="Genomic_DNA"/>
</dbReference>
<feature type="region of interest" description="Disordered" evidence="7">
    <location>
        <begin position="25"/>
        <end position="61"/>
    </location>
</feature>
<protein>
    <submittedName>
        <fullName evidence="9">GRHL2</fullName>
    </submittedName>
</protein>
<dbReference type="InterPro" id="IPR040167">
    <property type="entry name" value="TF_CP2-like"/>
</dbReference>
<dbReference type="Pfam" id="PF04516">
    <property type="entry name" value="CP2"/>
    <property type="match status" value="1"/>
</dbReference>
<evidence type="ECO:0000256" key="2">
    <source>
        <dbReference type="ARBA" id="ARBA00023015"/>
    </source>
</evidence>
<accession>A0ABY6LL78</accession>